<dbReference type="InterPro" id="IPR001912">
    <property type="entry name" value="Ribosomal_uS4_N"/>
</dbReference>
<comment type="function">
    <text evidence="7">With S5 and S12 plays an important role in translational accuracy.</text>
</comment>
<comment type="caution">
    <text evidence="11">The sequence shown here is derived from an EMBL/GenBank/DDBJ whole genome shotgun (WGS) entry which is preliminary data.</text>
</comment>
<dbReference type="AlphaFoldDB" id="A0A1F6CYX7"/>
<dbReference type="PROSITE" id="PS50889">
    <property type="entry name" value="S4"/>
    <property type="match status" value="1"/>
</dbReference>
<sequence>MIIGPKYKIGKRLGASVFEKCQTQKFMLSEARSKQRRGKRPRQLSDYGRQLLEKQKVRFTYGITEKQLSRYVEEATHSVTGSADKIYQGLEQRLDNVVYRLGFALTRRAARQFVSHGHILVNGKRVTIPSYKTKVGEKISIRTQSMSKGLFANLDEQFANKTIPGWLSLDSGKKEGSIKEIPHLAPGEASFNLSVVLEYYSR</sequence>
<evidence type="ECO:0000313" key="12">
    <source>
        <dbReference type="Proteomes" id="UP000177659"/>
    </source>
</evidence>
<dbReference type="NCBIfam" id="TIGR01017">
    <property type="entry name" value="rpsD_bact"/>
    <property type="match status" value="1"/>
</dbReference>
<evidence type="ECO:0000256" key="8">
    <source>
        <dbReference type="RuleBase" id="RU003699"/>
    </source>
</evidence>
<dbReference type="PROSITE" id="PS00632">
    <property type="entry name" value="RIBOSOMAL_S4"/>
    <property type="match status" value="1"/>
</dbReference>
<gene>
    <name evidence="7" type="primary">rpsD</name>
    <name evidence="11" type="ORF">A3D62_00390</name>
</gene>
<keyword evidence="5 7" id="KW-0687">Ribonucleoprotein</keyword>
<comment type="similarity">
    <text evidence="1 7 8">Belongs to the universal ribosomal protein uS4 family.</text>
</comment>
<comment type="function">
    <text evidence="7">One of the primary rRNA binding proteins, it binds directly to 16S rRNA where it nucleates assembly of the body of the 30S subunit.</text>
</comment>
<dbReference type="EMBL" id="MFLC01000039">
    <property type="protein sequence ID" value="OGG54374.1"/>
    <property type="molecule type" value="Genomic_DNA"/>
</dbReference>
<dbReference type="GO" id="GO:0019843">
    <property type="term" value="F:rRNA binding"/>
    <property type="evidence" value="ECO:0007669"/>
    <property type="project" value="UniProtKB-UniRule"/>
</dbReference>
<evidence type="ECO:0000256" key="7">
    <source>
        <dbReference type="HAMAP-Rule" id="MF_01306"/>
    </source>
</evidence>
<dbReference type="HAMAP" id="MF_01306_B">
    <property type="entry name" value="Ribosomal_uS4_B"/>
    <property type="match status" value="1"/>
</dbReference>
<comment type="subunit">
    <text evidence="7">Part of the 30S ribosomal subunit. Contacts protein S5. The interaction surface between S4 and S5 is involved in control of translational fidelity.</text>
</comment>
<dbReference type="Proteomes" id="UP000177659">
    <property type="component" value="Unassembled WGS sequence"/>
</dbReference>
<dbReference type="Pfam" id="PF01479">
    <property type="entry name" value="S4"/>
    <property type="match status" value="1"/>
</dbReference>
<dbReference type="PANTHER" id="PTHR11831">
    <property type="entry name" value="30S 40S RIBOSOMAL PROTEIN"/>
    <property type="match status" value="1"/>
</dbReference>
<reference evidence="11 12" key="1">
    <citation type="journal article" date="2016" name="Nat. Commun.">
        <title>Thousands of microbial genomes shed light on interconnected biogeochemical processes in an aquifer system.</title>
        <authorList>
            <person name="Anantharaman K."/>
            <person name="Brown C.T."/>
            <person name="Hug L.A."/>
            <person name="Sharon I."/>
            <person name="Castelle C.J."/>
            <person name="Probst A.J."/>
            <person name="Thomas B.C."/>
            <person name="Singh A."/>
            <person name="Wilkins M.J."/>
            <person name="Karaoz U."/>
            <person name="Brodie E.L."/>
            <person name="Williams K.H."/>
            <person name="Hubbard S.S."/>
            <person name="Banfield J.F."/>
        </authorList>
    </citation>
    <scope>NUCLEOTIDE SEQUENCE [LARGE SCALE GENOMIC DNA]</scope>
</reference>
<evidence type="ECO:0000313" key="11">
    <source>
        <dbReference type="EMBL" id="OGG54374.1"/>
    </source>
</evidence>
<evidence type="ECO:0000259" key="10">
    <source>
        <dbReference type="SMART" id="SM01390"/>
    </source>
</evidence>
<dbReference type="GO" id="GO:0042274">
    <property type="term" value="P:ribosomal small subunit biogenesis"/>
    <property type="evidence" value="ECO:0007669"/>
    <property type="project" value="TreeGrafter"/>
</dbReference>
<evidence type="ECO:0000256" key="5">
    <source>
        <dbReference type="ARBA" id="ARBA00023274"/>
    </source>
</evidence>
<dbReference type="Gene3D" id="1.10.1050.10">
    <property type="entry name" value="Ribosomal Protein S4 Delta 41, Chain A, domain 1"/>
    <property type="match status" value="1"/>
</dbReference>
<protein>
    <recommendedName>
        <fullName evidence="6 7">Small ribosomal subunit protein uS4</fullName>
    </recommendedName>
</protein>
<dbReference type="Pfam" id="PF00163">
    <property type="entry name" value="Ribosomal_S4"/>
    <property type="match status" value="1"/>
</dbReference>
<evidence type="ECO:0000256" key="3">
    <source>
        <dbReference type="ARBA" id="ARBA00022884"/>
    </source>
</evidence>
<dbReference type="SMART" id="SM00363">
    <property type="entry name" value="S4"/>
    <property type="match status" value="1"/>
</dbReference>
<dbReference type="InterPro" id="IPR036986">
    <property type="entry name" value="S4_RNA-bd_sf"/>
</dbReference>
<evidence type="ECO:0000256" key="4">
    <source>
        <dbReference type="ARBA" id="ARBA00022980"/>
    </source>
</evidence>
<dbReference type="InterPro" id="IPR002942">
    <property type="entry name" value="S4_RNA-bd"/>
</dbReference>
<dbReference type="InterPro" id="IPR018079">
    <property type="entry name" value="Ribosomal_uS4_CS"/>
</dbReference>
<dbReference type="SMART" id="SM01390">
    <property type="entry name" value="Ribosomal_S4"/>
    <property type="match status" value="1"/>
</dbReference>
<dbReference type="NCBIfam" id="NF003717">
    <property type="entry name" value="PRK05327.1"/>
    <property type="match status" value="1"/>
</dbReference>
<evidence type="ECO:0000256" key="2">
    <source>
        <dbReference type="ARBA" id="ARBA00022730"/>
    </source>
</evidence>
<organism evidence="11 12">
    <name type="scientific">Candidatus Kaiserbacteria bacterium RIFCSPHIGHO2_02_FULL_49_11</name>
    <dbReference type="NCBI Taxonomy" id="1798489"/>
    <lineage>
        <taxon>Bacteria</taxon>
        <taxon>Candidatus Kaiseribacteriota</taxon>
    </lineage>
</organism>
<dbReference type="InterPro" id="IPR005709">
    <property type="entry name" value="Ribosomal_uS4_bac-type"/>
</dbReference>
<keyword evidence="4 7" id="KW-0689">Ribosomal protein</keyword>
<dbReference type="PANTHER" id="PTHR11831:SF4">
    <property type="entry name" value="SMALL RIBOSOMAL SUBUNIT PROTEIN US4M"/>
    <property type="match status" value="1"/>
</dbReference>
<dbReference type="GO" id="GO:0006412">
    <property type="term" value="P:translation"/>
    <property type="evidence" value="ECO:0007669"/>
    <property type="project" value="UniProtKB-UniRule"/>
</dbReference>
<keyword evidence="3 7" id="KW-0694">RNA-binding</keyword>
<feature type="domain" description="RNA-binding S4" evidence="9">
    <location>
        <begin position="92"/>
        <end position="155"/>
    </location>
</feature>
<dbReference type="Gene3D" id="3.10.290.10">
    <property type="entry name" value="RNA-binding S4 domain"/>
    <property type="match status" value="1"/>
</dbReference>
<dbReference type="GO" id="GO:0003735">
    <property type="term" value="F:structural constituent of ribosome"/>
    <property type="evidence" value="ECO:0007669"/>
    <property type="project" value="InterPro"/>
</dbReference>
<dbReference type="SUPFAM" id="SSF55174">
    <property type="entry name" value="Alpha-L RNA-binding motif"/>
    <property type="match status" value="1"/>
</dbReference>
<keyword evidence="2 7" id="KW-0699">rRNA-binding</keyword>
<dbReference type="InterPro" id="IPR022801">
    <property type="entry name" value="Ribosomal_uS4"/>
</dbReference>
<dbReference type="CDD" id="cd00165">
    <property type="entry name" value="S4"/>
    <property type="match status" value="1"/>
</dbReference>
<feature type="domain" description="Small ribosomal subunit protein uS4 N-terminal" evidence="10">
    <location>
        <begin position="1"/>
        <end position="91"/>
    </location>
</feature>
<dbReference type="FunFam" id="3.10.290.10:FF:000001">
    <property type="entry name" value="30S ribosomal protein S4"/>
    <property type="match status" value="1"/>
</dbReference>
<evidence type="ECO:0000256" key="6">
    <source>
        <dbReference type="ARBA" id="ARBA00035254"/>
    </source>
</evidence>
<proteinExistence type="inferred from homology"/>
<dbReference type="GO" id="GO:0015935">
    <property type="term" value="C:small ribosomal subunit"/>
    <property type="evidence" value="ECO:0007669"/>
    <property type="project" value="InterPro"/>
</dbReference>
<evidence type="ECO:0000256" key="1">
    <source>
        <dbReference type="ARBA" id="ARBA00007465"/>
    </source>
</evidence>
<evidence type="ECO:0000259" key="9">
    <source>
        <dbReference type="SMART" id="SM00363"/>
    </source>
</evidence>
<name>A0A1F6CYX7_9BACT</name>
<accession>A0A1F6CYX7</accession>